<dbReference type="Proteomes" id="UP000663823">
    <property type="component" value="Unassembled WGS sequence"/>
</dbReference>
<evidence type="ECO:0000313" key="2">
    <source>
        <dbReference type="EMBL" id="CAF3721747.1"/>
    </source>
</evidence>
<protein>
    <submittedName>
        <fullName evidence="1">Uncharacterized protein</fullName>
    </submittedName>
</protein>
<comment type="caution">
    <text evidence="1">The sequence shown here is derived from an EMBL/GenBank/DDBJ whole genome shotgun (WGS) entry which is preliminary data.</text>
</comment>
<gene>
    <name evidence="2" type="ORF">OTI717_LOCUS13872</name>
    <name evidence="1" type="ORF">RFH988_LOCUS27509</name>
</gene>
<reference evidence="1" key="1">
    <citation type="submission" date="2021-02" db="EMBL/GenBank/DDBJ databases">
        <authorList>
            <person name="Nowell W R."/>
        </authorList>
    </citation>
    <scope>NUCLEOTIDE SEQUENCE</scope>
</reference>
<evidence type="ECO:0000313" key="3">
    <source>
        <dbReference type="Proteomes" id="UP000663882"/>
    </source>
</evidence>
<evidence type="ECO:0000313" key="1">
    <source>
        <dbReference type="EMBL" id="CAF1257738.1"/>
    </source>
</evidence>
<dbReference type="OrthoDB" id="10050259at2759"/>
<dbReference type="EMBL" id="CAJNOO010002331">
    <property type="protein sequence ID" value="CAF1257738.1"/>
    <property type="molecule type" value="Genomic_DNA"/>
</dbReference>
<proteinExistence type="predicted"/>
<sequence>MGQQLFKVHFDIVDNTVDNSEIISSDPIKDDIRFFFPLKFSSDSINNQTELNNDQQISKSQTEYIKQIQNSLFRLTKSVHWGKINTEINEILMNNIFTSIIEQNKKIMKEIENHLVYKQHLQTSLINKLKEENDANLSIFEQPFIDASSENNDNSDNQEEKTKYQPEQLSYFAIESLTSILLILIQSVEKNDPIIIHKILTLISRLCEQLPMKCLSTTNNFLFKSLEPLIYYIHELSLTTDPIITKQAIKIQLNFSIAKGSFKDILSLLKKLIFNTTDIYNVQTLFLQLNKGLTETINKWEKQKKQLTNEEKIDSNSEQDDNTISKELTGKNQRWYRAGKNQRFIGYHLKIFSFRSLFLSKNVL</sequence>
<dbReference type="AlphaFoldDB" id="A0A815AMH3"/>
<dbReference type="EMBL" id="CAJOAX010001510">
    <property type="protein sequence ID" value="CAF3721747.1"/>
    <property type="molecule type" value="Genomic_DNA"/>
</dbReference>
<name>A0A815AMH3_9BILA</name>
<accession>A0A815AMH3</accession>
<organism evidence="1 3">
    <name type="scientific">Rotaria sordida</name>
    <dbReference type="NCBI Taxonomy" id="392033"/>
    <lineage>
        <taxon>Eukaryota</taxon>
        <taxon>Metazoa</taxon>
        <taxon>Spiralia</taxon>
        <taxon>Gnathifera</taxon>
        <taxon>Rotifera</taxon>
        <taxon>Eurotatoria</taxon>
        <taxon>Bdelloidea</taxon>
        <taxon>Philodinida</taxon>
        <taxon>Philodinidae</taxon>
        <taxon>Rotaria</taxon>
    </lineage>
</organism>
<dbReference type="Proteomes" id="UP000663882">
    <property type="component" value="Unassembled WGS sequence"/>
</dbReference>